<evidence type="ECO:0000313" key="2">
    <source>
        <dbReference type="Proteomes" id="UP000620596"/>
    </source>
</evidence>
<dbReference type="AlphaFoldDB" id="A0A916S9D5"/>
<evidence type="ECO:0000313" key="1">
    <source>
        <dbReference type="EMBL" id="GGA89980.1"/>
    </source>
</evidence>
<protein>
    <submittedName>
        <fullName evidence="1">Uncharacterized protein</fullName>
    </submittedName>
</protein>
<dbReference type="EMBL" id="BMIG01000002">
    <property type="protein sequence ID" value="GGA89980.1"/>
    <property type="molecule type" value="Genomic_DNA"/>
</dbReference>
<gene>
    <name evidence="1" type="ORF">GCM10011496_08530</name>
</gene>
<sequence length="46" mass="4990">MGGDFFCVNVACLDDAPPHELAAAPIRYEDGAHDDWANPRPTTGYL</sequence>
<keyword evidence="2" id="KW-1185">Reference proteome</keyword>
<comment type="caution">
    <text evidence="1">The sequence shown here is derived from an EMBL/GenBank/DDBJ whole genome shotgun (WGS) entry which is preliminary data.</text>
</comment>
<accession>A0A916S9D5</accession>
<dbReference type="Proteomes" id="UP000620596">
    <property type="component" value="Unassembled WGS sequence"/>
</dbReference>
<organism evidence="1 2">
    <name type="scientific">Polaromonas eurypsychrophila</name>
    <dbReference type="NCBI Taxonomy" id="1614635"/>
    <lineage>
        <taxon>Bacteria</taxon>
        <taxon>Pseudomonadati</taxon>
        <taxon>Pseudomonadota</taxon>
        <taxon>Betaproteobacteria</taxon>
        <taxon>Burkholderiales</taxon>
        <taxon>Comamonadaceae</taxon>
        <taxon>Polaromonas</taxon>
    </lineage>
</organism>
<reference evidence="1" key="2">
    <citation type="submission" date="2020-09" db="EMBL/GenBank/DDBJ databases">
        <authorList>
            <person name="Sun Q."/>
            <person name="Zhou Y."/>
        </authorList>
    </citation>
    <scope>NUCLEOTIDE SEQUENCE</scope>
    <source>
        <strain evidence="1">CGMCC 1.15322</strain>
    </source>
</reference>
<proteinExistence type="predicted"/>
<name>A0A916S9D5_9BURK</name>
<reference evidence="1" key="1">
    <citation type="journal article" date="2014" name="Int. J. Syst. Evol. Microbiol.">
        <title>Complete genome sequence of Corynebacterium casei LMG S-19264T (=DSM 44701T), isolated from a smear-ripened cheese.</title>
        <authorList>
            <consortium name="US DOE Joint Genome Institute (JGI-PGF)"/>
            <person name="Walter F."/>
            <person name="Albersmeier A."/>
            <person name="Kalinowski J."/>
            <person name="Ruckert C."/>
        </authorList>
    </citation>
    <scope>NUCLEOTIDE SEQUENCE</scope>
    <source>
        <strain evidence="1">CGMCC 1.15322</strain>
    </source>
</reference>